<evidence type="ECO:0000313" key="11">
    <source>
        <dbReference type="Proteomes" id="UP000242457"/>
    </source>
</evidence>
<evidence type="ECO:0000256" key="1">
    <source>
        <dbReference type="ARBA" id="ARBA00013064"/>
    </source>
</evidence>
<feature type="active site" description="Phosphocysteine intermediate" evidence="5">
    <location>
        <position position="753"/>
    </location>
</feature>
<evidence type="ECO:0000256" key="5">
    <source>
        <dbReference type="PIRSR" id="PIRSR608356-50"/>
    </source>
</evidence>
<dbReference type="STRING" id="94128.A0A2A3E5N3"/>
<evidence type="ECO:0000259" key="8">
    <source>
        <dbReference type="PROSITE" id="PS50055"/>
    </source>
</evidence>
<dbReference type="InterPro" id="IPR000242">
    <property type="entry name" value="PTP_cat"/>
</dbReference>
<feature type="compositionally biased region" description="Polar residues" evidence="6">
    <location>
        <begin position="296"/>
        <end position="308"/>
    </location>
</feature>
<keyword evidence="10" id="KW-0675">Receptor</keyword>
<dbReference type="Proteomes" id="UP000242457">
    <property type="component" value="Unassembled WGS sequence"/>
</dbReference>
<sequence>MRKSVLLLLFTTIAANTTEDPLNTSEKLSTETIHHPSDATISARNETIPNKIASRNSESIEVENEAVDPSNNSSDQKDLETARERSPDQLARLSTVDSNPGPKLEDSIYGTLSRTNGLTTVTAKPALEEGKMDGTRSGERGVQAERSNVTTSTKAEAKKSEDSSLQKGEGDPPISLINDTYVNYSHRYKTSTAEEEVEVVGNANETSSKLVQLTTDATTPATTITTTTTTTTTERTFREGSSTVTESPDSSNRLVEVTTEEAMENTIGKGRIQQRTSHVALTDSSTWNDSRETVSADVTGNGITESPAPTTTAVEYEFVSLSFDPTEYPPHESDDPSSMSETTDRATTAFGARTTNGFADTRFATEQFTPITTSSPPRGEITWLMDKLRAILADILHSGINKNRSVSDRRSVSDEQIILHENPCQESSDSTPSSSTDMTSILVYVVDEKGKFDTNMTKILPSLYEESRDRITFPIKFIMRKRQTRFNYGERCRPVSLDAYSLDSVSAYNSVRRKGVARSSKRSYGNPTFEDSSAIPSHPLNFAGLSSFCNDINAINEEFAGIPQVSAKIDELPAGAEVKNRYANVIPLPETRVLLQKINNDPLTEYINASYVRGPKNATKYYIACQAPMESTVTDFWRMIWEQQSKVIIMLTDLVENGVEKCTEYIPPSEITDCRRLYGDFQVTLKKRETKEKYAISTLHLNNLEKNTFREIYHIWYLWPVNGVQSDGAGLIAVLLEARALQRGGPGPIVVHCSPGTGRTGTLIALDLGIRQYEITRTVDVPRVVYTIRRDRAGAVKTKEQYAFIYKALNLYATKLAGGVLEST</sequence>
<dbReference type="PRINTS" id="PR00700">
    <property type="entry name" value="PRTYPHPHTASE"/>
</dbReference>
<evidence type="ECO:0000256" key="3">
    <source>
        <dbReference type="ARBA" id="ARBA00022801"/>
    </source>
</evidence>
<dbReference type="InterPro" id="IPR029021">
    <property type="entry name" value="Prot-tyrosine_phosphatase-like"/>
</dbReference>
<keyword evidence="2" id="KW-0597">Phosphoprotein</keyword>
<dbReference type="SUPFAM" id="SSF52799">
    <property type="entry name" value="(Phosphotyrosine protein) phosphatases II"/>
    <property type="match status" value="1"/>
</dbReference>
<dbReference type="GO" id="GO:0007165">
    <property type="term" value="P:signal transduction"/>
    <property type="evidence" value="ECO:0007669"/>
    <property type="project" value="TreeGrafter"/>
</dbReference>
<evidence type="ECO:0000259" key="9">
    <source>
        <dbReference type="PROSITE" id="PS50056"/>
    </source>
</evidence>
<dbReference type="OrthoDB" id="5794147at2759"/>
<accession>A0A2A3E5N3</accession>
<feature type="compositionally biased region" description="Polar residues" evidence="6">
    <location>
        <begin position="273"/>
        <end position="288"/>
    </location>
</feature>
<dbReference type="InterPro" id="IPR000387">
    <property type="entry name" value="Tyr_Pase_dom"/>
</dbReference>
<feature type="chain" id="PRO_5012110264" description="protein-tyrosine-phosphatase" evidence="7">
    <location>
        <begin position="16"/>
        <end position="824"/>
    </location>
</feature>
<dbReference type="InterPro" id="IPR008356">
    <property type="entry name" value="Tyr_Pase_KIM-con"/>
</dbReference>
<dbReference type="SMART" id="SM00194">
    <property type="entry name" value="PTPc"/>
    <property type="match status" value="1"/>
</dbReference>
<dbReference type="EMBL" id="KZ288358">
    <property type="protein sequence ID" value="PBC27047.1"/>
    <property type="molecule type" value="Genomic_DNA"/>
</dbReference>
<evidence type="ECO:0000256" key="2">
    <source>
        <dbReference type="ARBA" id="ARBA00022553"/>
    </source>
</evidence>
<feature type="compositionally biased region" description="Polar residues" evidence="6">
    <location>
        <begin position="239"/>
        <end position="252"/>
    </location>
</feature>
<proteinExistence type="predicted"/>
<feature type="compositionally biased region" description="Polar residues" evidence="6">
    <location>
        <begin position="45"/>
        <end position="59"/>
    </location>
</feature>
<dbReference type="PANTHER" id="PTHR46198">
    <property type="entry name" value="PROTEIN-TYROSINE-PHOSPHATASE"/>
    <property type="match status" value="1"/>
</dbReference>
<dbReference type="GO" id="GO:0005886">
    <property type="term" value="C:plasma membrane"/>
    <property type="evidence" value="ECO:0007669"/>
    <property type="project" value="TreeGrafter"/>
</dbReference>
<dbReference type="EC" id="3.1.3.48" evidence="1"/>
<dbReference type="GO" id="GO:0005829">
    <property type="term" value="C:cytosol"/>
    <property type="evidence" value="ECO:0007669"/>
    <property type="project" value="TreeGrafter"/>
</dbReference>
<dbReference type="InterPro" id="IPR016130">
    <property type="entry name" value="Tyr_Pase_AS"/>
</dbReference>
<feature type="region of interest" description="Disordered" evidence="6">
    <location>
        <begin position="271"/>
        <end position="308"/>
    </location>
</feature>
<name>A0A2A3E5N3_APICC</name>
<reference evidence="10 11" key="1">
    <citation type="submission" date="2014-07" db="EMBL/GenBank/DDBJ databases">
        <title>Genomic and transcriptomic analysis on Apis cerana provide comprehensive insights into honey bee biology.</title>
        <authorList>
            <person name="Diao Q."/>
            <person name="Sun L."/>
            <person name="Zheng H."/>
            <person name="Zheng H."/>
            <person name="Xu S."/>
            <person name="Wang S."/>
            <person name="Zeng Z."/>
            <person name="Hu F."/>
            <person name="Su S."/>
            <person name="Wu J."/>
        </authorList>
    </citation>
    <scope>NUCLEOTIDE SEQUENCE [LARGE SCALE GENOMIC DNA]</scope>
    <source>
        <tissue evidence="10">Pupae without intestine</tissue>
    </source>
</reference>
<dbReference type="GO" id="GO:0019901">
    <property type="term" value="F:protein kinase binding"/>
    <property type="evidence" value="ECO:0007669"/>
    <property type="project" value="TreeGrafter"/>
</dbReference>
<dbReference type="PROSITE" id="PS50056">
    <property type="entry name" value="TYR_PHOSPHATASE_2"/>
    <property type="match status" value="1"/>
</dbReference>
<feature type="compositionally biased region" description="Basic and acidic residues" evidence="6">
    <location>
        <begin position="75"/>
        <end position="87"/>
    </location>
</feature>
<keyword evidence="11" id="KW-1185">Reference proteome</keyword>
<evidence type="ECO:0000313" key="10">
    <source>
        <dbReference type="EMBL" id="PBC27047.1"/>
    </source>
</evidence>
<feature type="domain" description="Tyrosine-protein phosphatase" evidence="8">
    <location>
        <begin position="579"/>
        <end position="812"/>
    </location>
</feature>
<dbReference type="Pfam" id="PF00102">
    <property type="entry name" value="Y_phosphatase"/>
    <property type="match status" value="1"/>
</dbReference>
<dbReference type="Gene3D" id="3.90.190.10">
    <property type="entry name" value="Protein tyrosine phosphatase superfamily"/>
    <property type="match status" value="1"/>
</dbReference>
<dbReference type="GO" id="GO:0004725">
    <property type="term" value="F:protein tyrosine phosphatase activity"/>
    <property type="evidence" value="ECO:0007669"/>
    <property type="project" value="UniProtKB-EC"/>
</dbReference>
<protein>
    <recommendedName>
        <fullName evidence="1">protein-tyrosine-phosphatase</fullName>
        <ecNumber evidence="1">3.1.3.48</ecNumber>
    </recommendedName>
</protein>
<evidence type="ECO:0000256" key="6">
    <source>
        <dbReference type="SAM" id="MobiDB-lite"/>
    </source>
</evidence>
<feature type="region of interest" description="Disordered" evidence="6">
    <location>
        <begin position="45"/>
        <end position="177"/>
    </location>
</feature>
<keyword evidence="7" id="KW-0732">Signal</keyword>
<feature type="compositionally biased region" description="Polar residues" evidence="6">
    <location>
        <begin position="145"/>
        <end position="154"/>
    </location>
</feature>
<evidence type="ECO:0000256" key="7">
    <source>
        <dbReference type="SAM" id="SignalP"/>
    </source>
</evidence>
<feature type="region of interest" description="Disordered" evidence="6">
    <location>
        <begin position="326"/>
        <end position="345"/>
    </location>
</feature>
<feature type="domain" description="Tyrosine specific protein phosphatases" evidence="9">
    <location>
        <begin position="726"/>
        <end position="803"/>
    </location>
</feature>
<feature type="region of interest" description="Disordered" evidence="6">
    <location>
        <begin position="227"/>
        <end position="252"/>
    </location>
</feature>
<dbReference type="PROSITE" id="PS50055">
    <property type="entry name" value="TYR_PHOSPHATASE_PTP"/>
    <property type="match status" value="1"/>
</dbReference>
<dbReference type="GO" id="GO:0048666">
    <property type="term" value="P:neuron development"/>
    <property type="evidence" value="ECO:0007669"/>
    <property type="project" value="UniProtKB-ARBA"/>
</dbReference>
<feature type="signal peptide" evidence="7">
    <location>
        <begin position="1"/>
        <end position="15"/>
    </location>
</feature>
<dbReference type="CDD" id="cd00047">
    <property type="entry name" value="PTPc"/>
    <property type="match status" value="1"/>
</dbReference>
<dbReference type="PROSITE" id="PS00383">
    <property type="entry name" value="TYR_PHOSPHATASE_1"/>
    <property type="match status" value="1"/>
</dbReference>
<keyword evidence="3" id="KW-0378">Hydrolase</keyword>
<dbReference type="GO" id="GO:0009653">
    <property type="term" value="P:anatomical structure morphogenesis"/>
    <property type="evidence" value="ECO:0007669"/>
    <property type="project" value="UniProtKB-ARBA"/>
</dbReference>
<dbReference type="GO" id="GO:0030054">
    <property type="term" value="C:cell junction"/>
    <property type="evidence" value="ECO:0007669"/>
    <property type="project" value="TreeGrafter"/>
</dbReference>
<keyword evidence="4" id="KW-0904">Protein phosphatase</keyword>
<organism evidence="10 11">
    <name type="scientific">Apis cerana cerana</name>
    <name type="common">Oriental honeybee</name>
    <dbReference type="NCBI Taxonomy" id="94128"/>
    <lineage>
        <taxon>Eukaryota</taxon>
        <taxon>Metazoa</taxon>
        <taxon>Ecdysozoa</taxon>
        <taxon>Arthropoda</taxon>
        <taxon>Hexapoda</taxon>
        <taxon>Insecta</taxon>
        <taxon>Pterygota</taxon>
        <taxon>Neoptera</taxon>
        <taxon>Endopterygota</taxon>
        <taxon>Hymenoptera</taxon>
        <taxon>Apocrita</taxon>
        <taxon>Aculeata</taxon>
        <taxon>Apoidea</taxon>
        <taxon>Anthophila</taxon>
        <taxon>Apidae</taxon>
        <taxon>Apis</taxon>
    </lineage>
</organism>
<evidence type="ECO:0000256" key="4">
    <source>
        <dbReference type="ARBA" id="ARBA00022912"/>
    </source>
</evidence>
<dbReference type="FunFam" id="3.90.190.10:FF:000098">
    <property type="entry name" value="Protein-tryrosine phosphatase"/>
    <property type="match status" value="1"/>
</dbReference>
<dbReference type="PANTHER" id="PTHR46198:SF4">
    <property type="entry name" value="PROTEIN-TYROSINE-PHOSPHATASE"/>
    <property type="match status" value="1"/>
</dbReference>
<dbReference type="SMART" id="SM00404">
    <property type="entry name" value="PTPc_motif"/>
    <property type="match status" value="1"/>
</dbReference>
<feature type="compositionally biased region" description="Basic and acidic residues" evidence="6">
    <location>
        <begin position="126"/>
        <end position="143"/>
    </location>
</feature>
<dbReference type="InterPro" id="IPR003595">
    <property type="entry name" value="Tyr_Pase_cat"/>
</dbReference>
<feature type="compositionally biased region" description="Basic and acidic residues" evidence="6">
    <location>
        <begin position="155"/>
        <end position="170"/>
    </location>
</feature>
<feature type="compositionally biased region" description="Polar residues" evidence="6">
    <location>
        <begin position="110"/>
        <end position="122"/>
    </location>
</feature>
<gene>
    <name evidence="10" type="ORF">APICC_08521</name>
</gene>
<dbReference type="AlphaFoldDB" id="A0A2A3E5N3"/>